<protein>
    <submittedName>
        <fullName evidence="2">Uncharacterized protein</fullName>
    </submittedName>
</protein>
<comment type="caution">
    <text evidence="2">The sequence shown here is derived from an EMBL/GenBank/DDBJ whole genome shotgun (WGS) entry which is preliminary data.</text>
</comment>
<accession>A0A9P4J958</accession>
<proteinExistence type="predicted"/>
<feature type="transmembrane region" description="Helical" evidence="1">
    <location>
        <begin position="87"/>
        <end position="107"/>
    </location>
</feature>
<reference evidence="2" key="1">
    <citation type="journal article" date="2020" name="Stud. Mycol.">
        <title>101 Dothideomycetes genomes: a test case for predicting lifestyles and emergence of pathogens.</title>
        <authorList>
            <person name="Haridas S."/>
            <person name="Albert R."/>
            <person name="Binder M."/>
            <person name="Bloem J."/>
            <person name="Labutti K."/>
            <person name="Salamov A."/>
            <person name="Andreopoulos B."/>
            <person name="Baker S."/>
            <person name="Barry K."/>
            <person name="Bills G."/>
            <person name="Bluhm B."/>
            <person name="Cannon C."/>
            <person name="Castanera R."/>
            <person name="Culley D."/>
            <person name="Daum C."/>
            <person name="Ezra D."/>
            <person name="Gonzalez J."/>
            <person name="Henrissat B."/>
            <person name="Kuo A."/>
            <person name="Liang C."/>
            <person name="Lipzen A."/>
            <person name="Lutzoni F."/>
            <person name="Magnuson J."/>
            <person name="Mondo S."/>
            <person name="Nolan M."/>
            <person name="Ohm R."/>
            <person name="Pangilinan J."/>
            <person name="Park H.-J."/>
            <person name="Ramirez L."/>
            <person name="Alfaro M."/>
            <person name="Sun H."/>
            <person name="Tritt A."/>
            <person name="Yoshinaga Y."/>
            <person name="Zwiers L.-H."/>
            <person name="Turgeon B."/>
            <person name="Goodwin S."/>
            <person name="Spatafora J."/>
            <person name="Crous P."/>
            <person name="Grigoriev I."/>
        </authorList>
    </citation>
    <scope>NUCLEOTIDE SEQUENCE</scope>
    <source>
        <strain evidence="2">CBS 260.36</strain>
    </source>
</reference>
<keyword evidence="1" id="KW-1133">Transmembrane helix</keyword>
<keyword evidence="1" id="KW-0812">Transmembrane</keyword>
<evidence type="ECO:0000313" key="3">
    <source>
        <dbReference type="Proteomes" id="UP000799439"/>
    </source>
</evidence>
<dbReference type="AlphaFoldDB" id="A0A9P4J958"/>
<keyword evidence="3" id="KW-1185">Reference proteome</keyword>
<gene>
    <name evidence="2" type="ORF">K461DRAFT_10984</name>
</gene>
<feature type="transmembrane region" description="Helical" evidence="1">
    <location>
        <begin position="172"/>
        <end position="194"/>
    </location>
</feature>
<evidence type="ECO:0000256" key="1">
    <source>
        <dbReference type="SAM" id="Phobius"/>
    </source>
</evidence>
<dbReference type="Proteomes" id="UP000799439">
    <property type="component" value="Unassembled WGS sequence"/>
</dbReference>
<organism evidence="2 3">
    <name type="scientific">Myriangium duriaei CBS 260.36</name>
    <dbReference type="NCBI Taxonomy" id="1168546"/>
    <lineage>
        <taxon>Eukaryota</taxon>
        <taxon>Fungi</taxon>
        <taxon>Dikarya</taxon>
        <taxon>Ascomycota</taxon>
        <taxon>Pezizomycotina</taxon>
        <taxon>Dothideomycetes</taxon>
        <taxon>Dothideomycetidae</taxon>
        <taxon>Myriangiales</taxon>
        <taxon>Myriangiaceae</taxon>
        <taxon>Myriangium</taxon>
    </lineage>
</organism>
<name>A0A9P4J958_9PEZI</name>
<dbReference type="EMBL" id="ML996081">
    <property type="protein sequence ID" value="KAF2157131.1"/>
    <property type="molecule type" value="Genomic_DNA"/>
</dbReference>
<evidence type="ECO:0000313" key="2">
    <source>
        <dbReference type="EMBL" id="KAF2157131.1"/>
    </source>
</evidence>
<sequence length="197" mass="21777">MSAVFATSEDERTVSYLRLPPCILSTACKASNNAATRSLVSNWQIPESCRKLSFPTTLPFTTYLLSLGSGSEDSNSRRRKAEMVNTVTAGYISVCVYVSLVLSFSGFKPNTELEFHGIYISADSAVGRQARVSEPRAGEQACSSAQEQRQSKPRIKKKFYSNQFDAHVVRTIHVIILIFDLIVNPVLALVFVIVPHL</sequence>
<keyword evidence="1" id="KW-0472">Membrane</keyword>